<accession>A0A9N9Q3T3</accession>
<name>A0A9N9Q3T3_9HELO</name>
<evidence type="ECO:0000313" key="1">
    <source>
        <dbReference type="EMBL" id="CAG8978660.1"/>
    </source>
</evidence>
<dbReference type="EMBL" id="CAJVRM010000272">
    <property type="protein sequence ID" value="CAG8978660.1"/>
    <property type="molecule type" value="Genomic_DNA"/>
</dbReference>
<gene>
    <name evidence="1" type="ORF">HYALB_00011756</name>
</gene>
<organism evidence="1 2">
    <name type="scientific">Hymenoscyphus albidus</name>
    <dbReference type="NCBI Taxonomy" id="595503"/>
    <lineage>
        <taxon>Eukaryota</taxon>
        <taxon>Fungi</taxon>
        <taxon>Dikarya</taxon>
        <taxon>Ascomycota</taxon>
        <taxon>Pezizomycotina</taxon>
        <taxon>Leotiomycetes</taxon>
        <taxon>Helotiales</taxon>
        <taxon>Helotiaceae</taxon>
        <taxon>Hymenoscyphus</taxon>
    </lineage>
</organism>
<proteinExistence type="predicted"/>
<reference evidence="1" key="1">
    <citation type="submission" date="2021-07" db="EMBL/GenBank/DDBJ databases">
        <authorList>
            <person name="Durling M."/>
        </authorList>
    </citation>
    <scope>NUCLEOTIDE SEQUENCE</scope>
</reference>
<protein>
    <submittedName>
        <fullName evidence="1">Uncharacterized protein</fullName>
    </submittedName>
</protein>
<dbReference type="Proteomes" id="UP000701801">
    <property type="component" value="Unassembled WGS sequence"/>
</dbReference>
<comment type="caution">
    <text evidence="1">The sequence shown here is derived from an EMBL/GenBank/DDBJ whole genome shotgun (WGS) entry which is preliminary data.</text>
</comment>
<dbReference type="OrthoDB" id="5086500at2759"/>
<dbReference type="AlphaFoldDB" id="A0A9N9Q3T3"/>
<keyword evidence="2" id="KW-1185">Reference proteome</keyword>
<sequence length="136" mass="15097">MGGLVALTKAHHTPRYTPILAHTTAILFLATPHRGSLDAAFLANIATISNLSLSSTGVSRFKGRIRDDLIKGLRRDDEVVMGIARGFVPLTGRMRFYSFVEEVGTVGLGRRVGDFLFLFFYSTQLSSTQVKWNEYD</sequence>
<evidence type="ECO:0000313" key="2">
    <source>
        <dbReference type="Proteomes" id="UP000701801"/>
    </source>
</evidence>